<protein>
    <submittedName>
        <fullName evidence="1">Uncharacterized protein</fullName>
    </submittedName>
</protein>
<accession>A0AAN7MRM0</accession>
<sequence>MYGYSGRSNLLVMTIPTTGPVNLGYSFGWGQCLALRSSVCLVFRVRSAAVGVRDKTLAAIPTRDGLPFLDMSIWAYEGNYLLTSSQRYTAKLESG</sequence>
<name>A0AAN7MRM0_TRANT</name>
<reference evidence="1 2" key="1">
    <citation type="journal article" date="2023" name="Hortic Res">
        <title>Pangenome of water caltrop reveals structural variations and asymmetric subgenome divergence after allopolyploidization.</title>
        <authorList>
            <person name="Zhang X."/>
            <person name="Chen Y."/>
            <person name="Wang L."/>
            <person name="Yuan Y."/>
            <person name="Fang M."/>
            <person name="Shi L."/>
            <person name="Lu R."/>
            <person name="Comes H.P."/>
            <person name="Ma Y."/>
            <person name="Chen Y."/>
            <person name="Huang G."/>
            <person name="Zhou Y."/>
            <person name="Zheng Z."/>
            <person name="Qiu Y."/>
        </authorList>
    </citation>
    <scope>NUCLEOTIDE SEQUENCE [LARGE SCALE GENOMIC DNA]</scope>
    <source>
        <strain evidence="1">F231</strain>
    </source>
</reference>
<evidence type="ECO:0000313" key="2">
    <source>
        <dbReference type="Proteomes" id="UP001346149"/>
    </source>
</evidence>
<dbReference type="AlphaFoldDB" id="A0AAN7MRM0"/>
<evidence type="ECO:0000313" key="1">
    <source>
        <dbReference type="EMBL" id="KAK4800485.1"/>
    </source>
</evidence>
<dbReference type="Proteomes" id="UP001346149">
    <property type="component" value="Unassembled WGS sequence"/>
</dbReference>
<organism evidence="1 2">
    <name type="scientific">Trapa natans</name>
    <name type="common">Water chestnut</name>
    <dbReference type="NCBI Taxonomy" id="22666"/>
    <lineage>
        <taxon>Eukaryota</taxon>
        <taxon>Viridiplantae</taxon>
        <taxon>Streptophyta</taxon>
        <taxon>Embryophyta</taxon>
        <taxon>Tracheophyta</taxon>
        <taxon>Spermatophyta</taxon>
        <taxon>Magnoliopsida</taxon>
        <taxon>eudicotyledons</taxon>
        <taxon>Gunneridae</taxon>
        <taxon>Pentapetalae</taxon>
        <taxon>rosids</taxon>
        <taxon>malvids</taxon>
        <taxon>Myrtales</taxon>
        <taxon>Lythraceae</taxon>
        <taxon>Trapa</taxon>
    </lineage>
</organism>
<keyword evidence="2" id="KW-1185">Reference proteome</keyword>
<gene>
    <name evidence="1" type="ORF">SAY86_020972</name>
</gene>
<dbReference type="EMBL" id="JAXQNO010000003">
    <property type="protein sequence ID" value="KAK4800485.1"/>
    <property type="molecule type" value="Genomic_DNA"/>
</dbReference>
<proteinExistence type="predicted"/>
<comment type="caution">
    <text evidence="1">The sequence shown here is derived from an EMBL/GenBank/DDBJ whole genome shotgun (WGS) entry which is preliminary data.</text>
</comment>